<dbReference type="GO" id="GO:0008270">
    <property type="term" value="F:zinc ion binding"/>
    <property type="evidence" value="ECO:0007669"/>
    <property type="project" value="UniProtKB-KW"/>
</dbReference>
<protein>
    <recommendedName>
        <fullName evidence="6">C3H1-type domain-containing protein</fullName>
    </recommendedName>
</protein>
<evidence type="ECO:0000256" key="3">
    <source>
        <dbReference type="ARBA" id="ARBA00022833"/>
    </source>
</evidence>
<evidence type="ECO:0000256" key="2">
    <source>
        <dbReference type="ARBA" id="ARBA00022771"/>
    </source>
</evidence>
<feature type="region of interest" description="Disordered" evidence="5">
    <location>
        <begin position="110"/>
        <end position="131"/>
    </location>
</feature>
<dbReference type="Proteomes" id="UP001178507">
    <property type="component" value="Unassembled WGS sequence"/>
</dbReference>
<dbReference type="InterPro" id="IPR036855">
    <property type="entry name" value="Znf_CCCH_sf"/>
</dbReference>
<evidence type="ECO:0000259" key="6">
    <source>
        <dbReference type="PROSITE" id="PS50103"/>
    </source>
</evidence>
<evidence type="ECO:0000313" key="7">
    <source>
        <dbReference type="EMBL" id="CAJ1384652.1"/>
    </source>
</evidence>
<comment type="caution">
    <text evidence="7">The sequence shown here is derived from an EMBL/GenBank/DDBJ whole genome shotgun (WGS) entry which is preliminary data.</text>
</comment>
<gene>
    <name evidence="7" type="ORF">EVOR1521_LOCUS11472</name>
</gene>
<feature type="zinc finger region" description="C3H1-type" evidence="4">
    <location>
        <begin position="34"/>
        <end position="61"/>
    </location>
</feature>
<dbReference type="SMART" id="SM00356">
    <property type="entry name" value="ZnF_C3H1"/>
    <property type="match status" value="1"/>
</dbReference>
<keyword evidence="1 4" id="KW-0479">Metal-binding</keyword>
<dbReference type="InterPro" id="IPR000571">
    <property type="entry name" value="Znf_CCCH"/>
</dbReference>
<evidence type="ECO:0000256" key="1">
    <source>
        <dbReference type="ARBA" id="ARBA00022723"/>
    </source>
</evidence>
<evidence type="ECO:0000313" key="8">
    <source>
        <dbReference type="Proteomes" id="UP001178507"/>
    </source>
</evidence>
<evidence type="ECO:0000256" key="5">
    <source>
        <dbReference type="SAM" id="MobiDB-lite"/>
    </source>
</evidence>
<dbReference type="Gene3D" id="4.10.1000.10">
    <property type="entry name" value="Zinc finger, CCCH-type"/>
    <property type="match status" value="1"/>
</dbReference>
<keyword evidence="3 4" id="KW-0862">Zinc</keyword>
<name>A0AA36IC84_9DINO</name>
<keyword evidence="8" id="KW-1185">Reference proteome</keyword>
<feature type="domain" description="C3H1-type" evidence="6">
    <location>
        <begin position="34"/>
        <end position="61"/>
    </location>
</feature>
<dbReference type="Pfam" id="PF00642">
    <property type="entry name" value="zf-CCCH"/>
    <property type="match status" value="1"/>
</dbReference>
<reference evidence="7" key="1">
    <citation type="submission" date="2023-08" db="EMBL/GenBank/DDBJ databases">
        <authorList>
            <person name="Chen Y."/>
            <person name="Shah S."/>
            <person name="Dougan E. K."/>
            <person name="Thang M."/>
            <person name="Chan C."/>
        </authorList>
    </citation>
    <scope>NUCLEOTIDE SEQUENCE</scope>
</reference>
<dbReference type="AlphaFoldDB" id="A0AA36IC84"/>
<sequence>MAVWQMQMKQNWQGKGGKGGMMGGMGMTTHNPAKYKTQLCMHWMQGTCTRAASCTFAHGEHEMQGGFSQKGQGKTSYNGNSYNSGTSYGHAPKGLSKSAPKGIMASAKGTMRATGPVPVGKTGGKGKVNPMSMMKGFMKGKGKGKGTKGAGHKLPRTRISEIPVLGEVVEWKGKYGWIQPSEVIEHEKAHLRNGKIFVSLEDLVGIEELSPGRVVQFQLFSDASGLGAEECMQA</sequence>
<evidence type="ECO:0000256" key="4">
    <source>
        <dbReference type="PROSITE-ProRule" id="PRU00723"/>
    </source>
</evidence>
<dbReference type="EMBL" id="CAUJNA010001136">
    <property type="protein sequence ID" value="CAJ1384652.1"/>
    <property type="molecule type" value="Genomic_DNA"/>
</dbReference>
<keyword evidence="2 4" id="KW-0863">Zinc-finger</keyword>
<proteinExistence type="predicted"/>
<dbReference type="PROSITE" id="PS50103">
    <property type="entry name" value="ZF_C3H1"/>
    <property type="match status" value="1"/>
</dbReference>
<accession>A0AA36IC84</accession>
<dbReference type="SUPFAM" id="SSF90229">
    <property type="entry name" value="CCCH zinc finger"/>
    <property type="match status" value="1"/>
</dbReference>
<organism evidence="7 8">
    <name type="scientific">Effrenium voratum</name>
    <dbReference type="NCBI Taxonomy" id="2562239"/>
    <lineage>
        <taxon>Eukaryota</taxon>
        <taxon>Sar</taxon>
        <taxon>Alveolata</taxon>
        <taxon>Dinophyceae</taxon>
        <taxon>Suessiales</taxon>
        <taxon>Symbiodiniaceae</taxon>
        <taxon>Effrenium</taxon>
    </lineage>
</organism>